<gene>
    <name evidence="2" type="ORF">IAA63_10640</name>
</gene>
<name>A0A9D1NWE5_9FIRM</name>
<organism evidence="2 3">
    <name type="scientific">Candidatus Pullilachnospira stercoravium</name>
    <dbReference type="NCBI Taxonomy" id="2840913"/>
    <lineage>
        <taxon>Bacteria</taxon>
        <taxon>Bacillati</taxon>
        <taxon>Bacillota</taxon>
        <taxon>Clostridia</taxon>
        <taxon>Lachnospirales</taxon>
        <taxon>Lachnospiraceae</taxon>
        <taxon>Lachnospiraceae incertae sedis</taxon>
        <taxon>Candidatus Pullilachnospira</taxon>
    </lineage>
</organism>
<dbReference type="GO" id="GO:0006508">
    <property type="term" value="P:proteolysis"/>
    <property type="evidence" value="ECO:0007669"/>
    <property type="project" value="InterPro"/>
</dbReference>
<dbReference type="InterPro" id="IPR052170">
    <property type="entry name" value="M29_Exopeptidase"/>
</dbReference>
<reference evidence="2" key="2">
    <citation type="journal article" date="2021" name="PeerJ">
        <title>Extensive microbial diversity within the chicken gut microbiome revealed by metagenomics and culture.</title>
        <authorList>
            <person name="Gilroy R."/>
            <person name="Ravi A."/>
            <person name="Getino M."/>
            <person name="Pursley I."/>
            <person name="Horton D.L."/>
            <person name="Alikhan N.F."/>
            <person name="Baker D."/>
            <person name="Gharbi K."/>
            <person name="Hall N."/>
            <person name="Watson M."/>
            <person name="Adriaenssens E.M."/>
            <person name="Foster-Nyarko E."/>
            <person name="Jarju S."/>
            <person name="Secka A."/>
            <person name="Antonio M."/>
            <person name="Oren A."/>
            <person name="Chaudhuri R.R."/>
            <person name="La Ragione R."/>
            <person name="Hildebrand F."/>
            <person name="Pallen M.J."/>
        </authorList>
    </citation>
    <scope>NUCLEOTIDE SEQUENCE</scope>
    <source>
        <strain evidence="2">ChiBcec2-4451</strain>
    </source>
</reference>
<dbReference type="PANTHER" id="PTHR34448:SF3">
    <property type="entry name" value="AMINOPEPTIDASE AMPS"/>
    <property type="match status" value="1"/>
</dbReference>
<sequence>MGMDELLKERLELACGRVEEVAREHSAAEPFGEYFRQMAGFLLEMITLREELQRKTEENGRTLEELRERNHRLYQDILPEHYAFSWGNPAYAAAKLGRDMGQLLSFLYTELRGMIVFAYEGRDWDFLVCLELFLQIYGEFEDGTVPEREQVRQVLYWYVNDYCADMAEYRIREQLDPRLDFAARIIMDEDLTDLRYLYRFGEYVTEDEERTAAFLNTLSEEEIRSMASTYTEGYRIGFQVTGKDISKKKTVNIRYCLGFERMIREAVRQFAAMGLKPVIYRSAVHAVNRRQHLRIGYYGAIPNQQFEYDHRNDAGLFLDEDFVGRKLRCIRNSYEKMKELAADHGGPAVVEIFGETPFAPASCEDAIALDEKQQKLQVHLNNETGQITNRYIRGEERSFTIIAYPTPQIGEQFEDIFRETVKINTLDYNLYQRIQQRIIDALDQGVKVQIRGRGENRTDMTVMLHTLTDPARQTNFENCVADVNIPVGEVFTSPQLAGTCGTLHVTGVFLEGLHYRDLWMNFEEGKITGYGCGNFEDPRDGRAYILENILAHHPTLPLGEFAIGTNTTAYRMAKTYGIGDRLPILIAEKMGPHFAVGDTCYSWAEDTAVFNPDGKEIIARDNEISLNRKEDPAKAYFGCHTDITIPYEELAYIRAVRKDGSEISIIENGRFVLPGTEELNRPLED</sequence>
<keyword evidence="2" id="KW-0645">Protease</keyword>
<keyword evidence="2" id="KW-0031">Aminopeptidase</keyword>
<evidence type="ECO:0000313" key="2">
    <source>
        <dbReference type="EMBL" id="HIV13581.1"/>
    </source>
</evidence>
<evidence type="ECO:0000313" key="3">
    <source>
        <dbReference type="Proteomes" id="UP000886723"/>
    </source>
</evidence>
<comment type="caution">
    <text evidence="2">The sequence shown here is derived from an EMBL/GenBank/DDBJ whole genome shotgun (WGS) entry which is preliminary data.</text>
</comment>
<accession>A0A9D1NWE5</accession>
<dbReference type="Pfam" id="PF02073">
    <property type="entry name" value="Peptidase_M29"/>
    <property type="match status" value="1"/>
</dbReference>
<dbReference type="SUPFAM" id="SSF144052">
    <property type="entry name" value="Thermophilic metalloprotease-like"/>
    <property type="match status" value="1"/>
</dbReference>
<protein>
    <submittedName>
        <fullName evidence="2">Aminopeptidase</fullName>
    </submittedName>
</protein>
<dbReference type="GO" id="GO:0004177">
    <property type="term" value="F:aminopeptidase activity"/>
    <property type="evidence" value="ECO:0007669"/>
    <property type="project" value="UniProtKB-KW"/>
</dbReference>
<dbReference type="PANTHER" id="PTHR34448">
    <property type="entry name" value="AMINOPEPTIDASE"/>
    <property type="match status" value="1"/>
</dbReference>
<dbReference type="AlphaFoldDB" id="A0A9D1NWE5"/>
<keyword evidence="1" id="KW-0479">Metal-binding</keyword>
<dbReference type="EMBL" id="DVON01000224">
    <property type="protein sequence ID" value="HIV13581.1"/>
    <property type="molecule type" value="Genomic_DNA"/>
</dbReference>
<proteinExistence type="predicted"/>
<dbReference type="GO" id="GO:0046872">
    <property type="term" value="F:metal ion binding"/>
    <property type="evidence" value="ECO:0007669"/>
    <property type="project" value="UniProtKB-KW"/>
</dbReference>
<dbReference type="InterPro" id="IPR000787">
    <property type="entry name" value="Peptidase_M29"/>
</dbReference>
<dbReference type="Proteomes" id="UP000886723">
    <property type="component" value="Unassembled WGS sequence"/>
</dbReference>
<reference evidence="2" key="1">
    <citation type="submission" date="2020-10" db="EMBL/GenBank/DDBJ databases">
        <authorList>
            <person name="Gilroy R."/>
        </authorList>
    </citation>
    <scope>NUCLEOTIDE SEQUENCE</scope>
    <source>
        <strain evidence="2">ChiBcec2-4451</strain>
    </source>
</reference>
<keyword evidence="2" id="KW-0378">Hydrolase</keyword>
<evidence type="ECO:0000256" key="1">
    <source>
        <dbReference type="ARBA" id="ARBA00022723"/>
    </source>
</evidence>